<dbReference type="SMART" id="SM00530">
    <property type="entry name" value="HTH_XRE"/>
    <property type="match status" value="1"/>
</dbReference>
<dbReference type="EMBL" id="QYBC01000010">
    <property type="protein sequence ID" value="RYB04454.1"/>
    <property type="molecule type" value="Genomic_DNA"/>
</dbReference>
<dbReference type="OrthoDB" id="9815697at2"/>
<dbReference type="Pfam" id="PF13560">
    <property type="entry name" value="HTH_31"/>
    <property type="match status" value="1"/>
</dbReference>
<accession>A0A4Q2REB1</accession>
<keyword evidence="3" id="KW-1185">Reference proteome</keyword>
<dbReference type="GO" id="GO:0003677">
    <property type="term" value="F:DNA binding"/>
    <property type="evidence" value="ECO:0007669"/>
    <property type="project" value="InterPro"/>
</dbReference>
<reference evidence="2 3" key="1">
    <citation type="submission" date="2018-09" db="EMBL/GenBank/DDBJ databases">
        <authorList>
            <person name="Grouzdev D.S."/>
            <person name="Krutkina M.S."/>
        </authorList>
    </citation>
    <scope>NUCLEOTIDE SEQUENCE [LARGE SCALE GENOMIC DNA]</scope>
    <source>
        <strain evidence="2 3">RmlP001</strain>
    </source>
</reference>
<reference evidence="2 3" key="2">
    <citation type="submission" date="2019-02" db="EMBL/GenBank/DDBJ databases">
        <title>'Lichenibacterium ramalinii' gen. nov. sp. nov., 'Lichenibacterium minor' gen. nov. sp. nov.</title>
        <authorList>
            <person name="Pankratov T."/>
        </authorList>
    </citation>
    <scope>NUCLEOTIDE SEQUENCE [LARGE SCALE GENOMIC DNA]</scope>
    <source>
        <strain evidence="2 3">RmlP001</strain>
    </source>
</reference>
<dbReference type="Proteomes" id="UP000289411">
    <property type="component" value="Unassembled WGS sequence"/>
</dbReference>
<dbReference type="InterPro" id="IPR010982">
    <property type="entry name" value="Lambda_DNA-bd_dom_sf"/>
</dbReference>
<protein>
    <submittedName>
        <fullName evidence="2">XRE family transcriptional regulator</fullName>
    </submittedName>
</protein>
<evidence type="ECO:0000259" key="1">
    <source>
        <dbReference type="PROSITE" id="PS50943"/>
    </source>
</evidence>
<organism evidence="2 3">
    <name type="scientific">Lichenibacterium ramalinae</name>
    <dbReference type="NCBI Taxonomy" id="2316527"/>
    <lineage>
        <taxon>Bacteria</taxon>
        <taxon>Pseudomonadati</taxon>
        <taxon>Pseudomonadota</taxon>
        <taxon>Alphaproteobacteria</taxon>
        <taxon>Hyphomicrobiales</taxon>
        <taxon>Lichenihabitantaceae</taxon>
        <taxon>Lichenibacterium</taxon>
    </lineage>
</organism>
<proteinExistence type="predicted"/>
<dbReference type="InterPro" id="IPR001387">
    <property type="entry name" value="Cro/C1-type_HTH"/>
</dbReference>
<name>A0A4Q2REB1_9HYPH</name>
<comment type="caution">
    <text evidence="2">The sequence shown here is derived from an EMBL/GenBank/DDBJ whole genome shotgun (WGS) entry which is preliminary data.</text>
</comment>
<dbReference type="SUPFAM" id="SSF47413">
    <property type="entry name" value="lambda repressor-like DNA-binding domains"/>
    <property type="match status" value="1"/>
</dbReference>
<gene>
    <name evidence="2" type="ORF">D3272_13540</name>
</gene>
<dbReference type="Gene3D" id="1.10.260.40">
    <property type="entry name" value="lambda repressor-like DNA-binding domains"/>
    <property type="match status" value="1"/>
</dbReference>
<feature type="domain" description="HTH cro/C1-type" evidence="1">
    <location>
        <begin position="22"/>
        <end position="75"/>
    </location>
</feature>
<sequence length="106" mass="11448">MPRAVTLSTDELAGLSRMGDTIRLARLRRNLSQAELADRMGVVRSTVAAIEAGRPGSRVDVLLRALVTLGYTDRLSEILASDPIGDDMDLDVGRQRGGRRPDVGAF</sequence>
<dbReference type="AlphaFoldDB" id="A0A4Q2REB1"/>
<evidence type="ECO:0000313" key="3">
    <source>
        <dbReference type="Proteomes" id="UP000289411"/>
    </source>
</evidence>
<evidence type="ECO:0000313" key="2">
    <source>
        <dbReference type="EMBL" id="RYB04454.1"/>
    </source>
</evidence>
<dbReference type="CDD" id="cd00093">
    <property type="entry name" value="HTH_XRE"/>
    <property type="match status" value="1"/>
</dbReference>
<dbReference type="PROSITE" id="PS50943">
    <property type="entry name" value="HTH_CROC1"/>
    <property type="match status" value="1"/>
</dbReference>